<evidence type="ECO:0000313" key="4">
    <source>
        <dbReference type="EMBL" id="KIL68696.1"/>
    </source>
</evidence>
<dbReference type="InParanoid" id="A0A0C2XGY6"/>
<evidence type="ECO:0000313" key="5">
    <source>
        <dbReference type="Proteomes" id="UP000054549"/>
    </source>
</evidence>
<feature type="signal peptide" evidence="3">
    <location>
        <begin position="1"/>
        <end position="22"/>
    </location>
</feature>
<feature type="compositionally biased region" description="Low complexity" evidence="1">
    <location>
        <begin position="158"/>
        <end position="190"/>
    </location>
</feature>
<feature type="region of interest" description="Disordered" evidence="1">
    <location>
        <begin position="283"/>
        <end position="312"/>
    </location>
</feature>
<keyword evidence="2" id="KW-0472">Membrane</keyword>
<feature type="region of interest" description="Disordered" evidence="1">
    <location>
        <begin position="153"/>
        <end position="190"/>
    </location>
</feature>
<evidence type="ECO:0008006" key="6">
    <source>
        <dbReference type="Google" id="ProtNLM"/>
    </source>
</evidence>
<evidence type="ECO:0000256" key="1">
    <source>
        <dbReference type="SAM" id="MobiDB-lite"/>
    </source>
</evidence>
<protein>
    <recommendedName>
        <fullName evidence="6">Transmembrane protein</fullName>
    </recommendedName>
</protein>
<keyword evidence="2" id="KW-1133">Transmembrane helix</keyword>
<dbReference type="HOGENOM" id="CLU_053888_2_0_1"/>
<gene>
    <name evidence="4" type="ORF">M378DRAFT_8165</name>
</gene>
<dbReference type="STRING" id="946122.A0A0C2XGY6"/>
<organism evidence="4 5">
    <name type="scientific">Amanita muscaria (strain Koide BX008)</name>
    <dbReference type="NCBI Taxonomy" id="946122"/>
    <lineage>
        <taxon>Eukaryota</taxon>
        <taxon>Fungi</taxon>
        <taxon>Dikarya</taxon>
        <taxon>Basidiomycota</taxon>
        <taxon>Agaricomycotina</taxon>
        <taxon>Agaricomycetes</taxon>
        <taxon>Agaricomycetidae</taxon>
        <taxon>Agaricales</taxon>
        <taxon>Pluteineae</taxon>
        <taxon>Amanitaceae</taxon>
        <taxon>Amanita</taxon>
    </lineage>
</organism>
<keyword evidence="5" id="KW-1185">Reference proteome</keyword>
<feature type="chain" id="PRO_5002158689" description="Transmembrane protein" evidence="3">
    <location>
        <begin position="23"/>
        <end position="312"/>
    </location>
</feature>
<reference evidence="4 5" key="1">
    <citation type="submission" date="2014-04" db="EMBL/GenBank/DDBJ databases">
        <title>Evolutionary Origins and Diversification of the Mycorrhizal Mutualists.</title>
        <authorList>
            <consortium name="DOE Joint Genome Institute"/>
            <consortium name="Mycorrhizal Genomics Consortium"/>
            <person name="Kohler A."/>
            <person name="Kuo A."/>
            <person name="Nagy L.G."/>
            <person name="Floudas D."/>
            <person name="Copeland A."/>
            <person name="Barry K.W."/>
            <person name="Cichocki N."/>
            <person name="Veneault-Fourrey C."/>
            <person name="LaButti K."/>
            <person name="Lindquist E.A."/>
            <person name="Lipzen A."/>
            <person name="Lundell T."/>
            <person name="Morin E."/>
            <person name="Murat C."/>
            <person name="Riley R."/>
            <person name="Ohm R."/>
            <person name="Sun H."/>
            <person name="Tunlid A."/>
            <person name="Henrissat B."/>
            <person name="Grigoriev I.V."/>
            <person name="Hibbett D.S."/>
            <person name="Martin F."/>
        </authorList>
    </citation>
    <scope>NUCLEOTIDE SEQUENCE [LARGE SCALE GENOMIC DNA]</scope>
    <source>
        <strain evidence="4 5">Koide BX008</strain>
    </source>
</reference>
<keyword evidence="3" id="KW-0732">Signal</keyword>
<sequence length="312" mass="33070">MITRVATALWLILAALIPIIAAQSEANCTDTQYNWMFNSVGLSPCHVAEQLVEPCSPQGIIIPSLPAGDEYFGPLTSQNNTCICTSIYYSLLSACGACQAGSWVSWQRFTTNCTSVWLTVYPNPIPASVKVPHWAYLDVSIAGTFNVLTAENAGGPESTSPAGATSISSTSSSTPTSSAASSSQSSSSAGPIAGGVVGGVVGVALIAGIVIFFYRRGGQHRSDRSRSIMSGPDVLSTSPPITVWHGSPLVPALRPQKLYDPQDPSTFPQYMHSNPPPMPDSLTGTTYTTTRQETHQPNRSATYYKGIPEVYD</sequence>
<dbReference type="AlphaFoldDB" id="A0A0C2XGY6"/>
<keyword evidence="2" id="KW-0812">Transmembrane</keyword>
<accession>A0A0C2XGY6</accession>
<dbReference type="Proteomes" id="UP000054549">
    <property type="component" value="Unassembled WGS sequence"/>
</dbReference>
<dbReference type="OrthoDB" id="3362711at2759"/>
<evidence type="ECO:0000256" key="2">
    <source>
        <dbReference type="SAM" id="Phobius"/>
    </source>
</evidence>
<evidence type="ECO:0000256" key="3">
    <source>
        <dbReference type="SAM" id="SignalP"/>
    </source>
</evidence>
<dbReference type="EMBL" id="KN818227">
    <property type="protein sequence ID" value="KIL68696.1"/>
    <property type="molecule type" value="Genomic_DNA"/>
</dbReference>
<feature type="transmembrane region" description="Helical" evidence="2">
    <location>
        <begin position="192"/>
        <end position="214"/>
    </location>
</feature>
<name>A0A0C2XGY6_AMAMK</name>
<proteinExistence type="predicted"/>
<dbReference type="Gene3D" id="1.20.5.510">
    <property type="entry name" value="Single helix bin"/>
    <property type="match status" value="1"/>
</dbReference>